<gene>
    <name evidence="1" type="ORF">ACIA8P_48020</name>
</gene>
<sequence length="60" mass="6618">MRVHSSRSDADAAELRDHIGAETFDRLPLAVMPGRPGMTAVTVRTESGREVTLRWDPADL</sequence>
<keyword evidence="2" id="KW-1185">Reference proteome</keyword>
<dbReference type="RefSeq" id="WP_398663460.1">
    <property type="nucleotide sequence ID" value="NZ_JBITDC010000045.1"/>
</dbReference>
<reference evidence="1 2" key="1">
    <citation type="submission" date="2024-10" db="EMBL/GenBank/DDBJ databases">
        <title>The Natural Products Discovery Center: Release of the First 8490 Sequenced Strains for Exploring Actinobacteria Biosynthetic Diversity.</title>
        <authorList>
            <person name="Kalkreuter E."/>
            <person name="Kautsar S.A."/>
            <person name="Yang D."/>
            <person name="Bader C.D."/>
            <person name="Teijaro C.N."/>
            <person name="Fluegel L."/>
            <person name="Davis C.M."/>
            <person name="Simpson J.R."/>
            <person name="Lauterbach L."/>
            <person name="Steele A.D."/>
            <person name="Gui C."/>
            <person name="Meng S."/>
            <person name="Li G."/>
            <person name="Viehrig K."/>
            <person name="Ye F."/>
            <person name="Su P."/>
            <person name="Kiefer A.F."/>
            <person name="Nichols A."/>
            <person name="Cepeda A.J."/>
            <person name="Yan W."/>
            <person name="Fan B."/>
            <person name="Jiang Y."/>
            <person name="Adhikari A."/>
            <person name="Zheng C.-J."/>
            <person name="Schuster L."/>
            <person name="Cowan T.M."/>
            <person name="Smanski M.J."/>
            <person name="Chevrette M.G."/>
            <person name="De Carvalho L.P.S."/>
            <person name="Shen B."/>
        </authorList>
    </citation>
    <scope>NUCLEOTIDE SEQUENCE [LARGE SCALE GENOMIC DNA]</scope>
    <source>
        <strain evidence="1 2">NPDC051599</strain>
    </source>
</reference>
<protein>
    <submittedName>
        <fullName evidence="1">Uncharacterized protein</fullName>
    </submittedName>
</protein>
<accession>A0ABW7YID5</accession>
<dbReference type="EMBL" id="JBITDC010000045">
    <property type="protein sequence ID" value="MFI5682191.1"/>
    <property type="molecule type" value="Genomic_DNA"/>
</dbReference>
<comment type="caution">
    <text evidence="1">The sequence shown here is derived from an EMBL/GenBank/DDBJ whole genome shotgun (WGS) entry which is preliminary data.</text>
</comment>
<dbReference type="Proteomes" id="UP001612415">
    <property type="component" value="Unassembled WGS sequence"/>
</dbReference>
<name>A0ABW7YID5_STRCE</name>
<evidence type="ECO:0000313" key="1">
    <source>
        <dbReference type="EMBL" id="MFI5682191.1"/>
    </source>
</evidence>
<proteinExistence type="predicted"/>
<evidence type="ECO:0000313" key="2">
    <source>
        <dbReference type="Proteomes" id="UP001612415"/>
    </source>
</evidence>
<organism evidence="1 2">
    <name type="scientific">Streptomyces cellulosae</name>
    <dbReference type="NCBI Taxonomy" id="1968"/>
    <lineage>
        <taxon>Bacteria</taxon>
        <taxon>Bacillati</taxon>
        <taxon>Actinomycetota</taxon>
        <taxon>Actinomycetes</taxon>
        <taxon>Kitasatosporales</taxon>
        <taxon>Streptomycetaceae</taxon>
        <taxon>Streptomyces</taxon>
    </lineage>
</organism>